<reference evidence="2 3" key="1">
    <citation type="submission" date="2018-12" db="EMBL/GenBank/DDBJ databases">
        <authorList>
            <person name="Toschakov S.V."/>
        </authorList>
    </citation>
    <scope>NUCLEOTIDE SEQUENCE [LARGE SCALE GENOMIC DNA]</scope>
    <source>
        <strain evidence="2 3">GM2012</strain>
    </source>
</reference>
<keyword evidence="1" id="KW-0378">Hydrolase</keyword>
<evidence type="ECO:0000313" key="3">
    <source>
        <dbReference type="Proteomes" id="UP000280296"/>
    </source>
</evidence>
<name>A0A432MQR8_9BACT</name>
<dbReference type="SUPFAM" id="SSF55909">
    <property type="entry name" value="Pentein"/>
    <property type="match status" value="1"/>
</dbReference>
<keyword evidence="3" id="KW-1185">Reference proteome</keyword>
<dbReference type="AlphaFoldDB" id="A0A432MQR8"/>
<dbReference type="Gene3D" id="3.75.10.10">
    <property type="entry name" value="L-arginine/glycine Amidinotransferase, Chain A"/>
    <property type="match status" value="1"/>
</dbReference>
<dbReference type="RefSeq" id="WP_126723466.1">
    <property type="nucleotide sequence ID" value="NZ_RYZH01000001.1"/>
</dbReference>
<dbReference type="GO" id="GO:0004668">
    <property type="term" value="F:protein-arginine deiminase activity"/>
    <property type="evidence" value="ECO:0007669"/>
    <property type="project" value="InterPro"/>
</dbReference>
<evidence type="ECO:0000313" key="2">
    <source>
        <dbReference type="EMBL" id="RUL89792.1"/>
    </source>
</evidence>
<gene>
    <name evidence="2" type="ORF">TsocGM_00330</name>
</gene>
<dbReference type="InterPro" id="IPR007466">
    <property type="entry name" value="Peptidyl-Arg-deiminase_porph"/>
</dbReference>
<dbReference type="Pfam" id="PF04371">
    <property type="entry name" value="PAD_porph"/>
    <property type="match status" value="1"/>
</dbReference>
<organism evidence="2 3">
    <name type="scientific">Tautonia sociabilis</name>
    <dbReference type="NCBI Taxonomy" id="2080755"/>
    <lineage>
        <taxon>Bacteria</taxon>
        <taxon>Pseudomonadati</taxon>
        <taxon>Planctomycetota</taxon>
        <taxon>Planctomycetia</taxon>
        <taxon>Isosphaerales</taxon>
        <taxon>Isosphaeraceae</taxon>
        <taxon>Tautonia</taxon>
    </lineage>
</organism>
<reference evidence="2 3" key="2">
    <citation type="submission" date="2019-01" db="EMBL/GenBank/DDBJ databases">
        <title>Tautonia sociabilis, a novel thermotolerant planctomycete of Isosphaeraceae family, isolated from a 4000 m deep subterranean habitat.</title>
        <authorList>
            <person name="Kovaleva O.L."/>
            <person name="Elcheninov A.G."/>
            <person name="Van Heerden E."/>
            <person name="Toshchakov S.V."/>
            <person name="Novikov A."/>
            <person name="Bonch-Osmolovskaya E.A."/>
            <person name="Kublanov I.V."/>
        </authorList>
    </citation>
    <scope>NUCLEOTIDE SEQUENCE [LARGE SCALE GENOMIC DNA]</scope>
    <source>
        <strain evidence="2 3">GM2012</strain>
    </source>
</reference>
<dbReference type="EMBL" id="RYZH01000001">
    <property type="protein sequence ID" value="RUL89792.1"/>
    <property type="molecule type" value="Genomic_DNA"/>
</dbReference>
<accession>A0A432MQR8</accession>
<dbReference type="GO" id="GO:0009446">
    <property type="term" value="P:putrescine biosynthetic process"/>
    <property type="evidence" value="ECO:0007669"/>
    <property type="project" value="InterPro"/>
</dbReference>
<dbReference type="GO" id="GO:0047632">
    <property type="term" value="F:agmatine deiminase activity"/>
    <property type="evidence" value="ECO:0007669"/>
    <property type="project" value="TreeGrafter"/>
</dbReference>
<protein>
    <submittedName>
        <fullName evidence="2">Agmatine deiminase family protein</fullName>
    </submittedName>
</protein>
<dbReference type="PANTHER" id="PTHR31377">
    <property type="entry name" value="AGMATINE DEIMINASE-RELATED"/>
    <property type="match status" value="1"/>
</dbReference>
<evidence type="ECO:0000256" key="1">
    <source>
        <dbReference type="ARBA" id="ARBA00022801"/>
    </source>
</evidence>
<comment type="caution">
    <text evidence="2">The sequence shown here is derived from an EMBL/GenBank/DDBJ whole genome shotgun (WGS) entry which is preliminary data.</text>
</comment>
<dbReference type="PANTHER" id="PTHR31377:SF0">
    <property type="entry name" value="AGMATINE DEIMINASE-RELATED"/>
    <property type="match status" value="1"/>
</dbReference>
<dbReference type="Proteomes" id="UP000280296">
    <property type="component" value="Unassembled WGS sequence"/>
</dbReference>
<sequence length="377" mass="42199">MSSTDEPPPSPRPTPGALGYRLPAEWEPHEATWIAWPRNKEDWPGKFGPIRWVYAEIVRCLSRSERVRVLVGSGKAERKASDSLEKSGVDLDRIEFVRFRTDRGWLRDSGPMFVVRDRSIGAEGEPPPVALIDWKFNAWAKYDNWRRDNRLPKFVADRLGMDRWSPRVPIDGQQRRVVLEGGAVDVNGLGTLITTEECLLSHEQERNPGLNRSGYEQLMAEYLGVSKVIWLGRGIVGDDTHGHVDDIARFVDPTTVVACVEENQGDPNHAPLRENLERLREATDQDNRPLRVVELPMPAPVVFDGQRVPASYANFYIANSVVLVPTFNDPKDREALGILAGLFPGRTVVGIHAVDLVWGLGTLHCLTRDQPRGPAAG</sequence>
<proteinExistence type="predicted"/>
<dbReference type="OrthoDB" id="9808013at2"/>